<reference evidence="3 4" key="1">
    <citation type="submission" date="2024-01" db="EMBL/GenBank/DDBJ databases">
        <title>Sphingobacterium tenebrionis sp. nov., a novel endophyte isolated from tenebrio molitor intestines.</title>
        <authorList>
            <person name="Zhang C."/>
        </authorList>
    </citation>
    <scope>NUCLEOTIDE SEQUENCE [LARGE SCALE GENOMIC DNA]</scope>
    <source>
        <strain evidence="3 4">PU5-4</strain>
    </source>
</reference>
<dbReference type="EMBL" id="JAYLLN010000030">
    <property type="protein sequence ID" value="MEI5985627.1"/>
    <property type="molecule type" value="Genomic_DNA"/>
</dbReference>
<dbReference type="InterPro" id="IPR058916">
    <property type="entry name" value="PH_40"/>
</dbReference>
<feature type="transmembrane region" description="Helical" evidence="1">
    <location>
        <begin position="79"/>
        <end position="97"/>
    </location>
</feature>
<keyword evidence="1" id="KW-0472">Membrane</keyword>
<evidence type="ECO:0000256" key="1">
    <source>
        <dbReference type="SAM" id="Phobius"/>
    </source>
</evidence>
<dbReference type="RefSeq" id="WP_134776866.1">
    <property type="nucleotide sequence ID" value="NZ_JAYLLN010000030.1"/>
</dbReference>
<evidence type="ECO:0000259" key="2">
    <source>
        <dbReference type="Pfam" id="PF26566"/>
    </source>
</evidence>
<evidence type="ECO:0000313" key="4">
    <source>
        <dbReference type="Proteomes" id="UP001363035"/>
    </source>
</evidence>
<organism evidence="3 4">
    <name type="scientific">Sphingobacterium tenebrionis</name>
    <dbReference type="NCBI Taxonomy" id="3111775"/>
    <lineage>
        <taxon>Bacteria</taxon>
        <taxon>Pseudomonadati</taxon>
        <taxon>Bacteroidota</taxon>
        <taxon>Sphingobacteriia</taxon>
        <taxon>Sphingobacteriales</taxon>
        <taxon>Sphingobacteriaceae</taxon>
        <taxon>Sphingobacterium</taxon>
    </lineage>
</organism>
<keyword evidence="4" id="KW-1185">Reference proteome</keyword>
<keyword evidence="1" id="KW-1133">Transmembrane helix</keyword>
<dbReference type="Pfam" id="PF26566">
    <property type="entry name" value="PH_40"/>
    <property type="match status" value="1"/>
</dbReference>
<feature type="domain" description="PH" evidence="2">
    <location>
        <begin position="44"/>
        <end position="164"/>
    </location>
</feature>
<name>A0ABU8I7D1_9SPHI</name>
<gene>
    <name evidence="3" type="ORF">VJ786_12025</name>
</gene>
<protein>
    <recommendedName>
        <fullName evidence="2">PH domain-containing protein</fullName>
    </recommendedName>
</protein>
<sequence>MQKFLLIIALLGILLYFISNKIIKAGKSMAIKRQAKQGYVLVDSNEQLINKVIKSCLYSVGIGVILLAITLFLAMKVKILLLMLPISLYLIGQILILNNHLKYAKEQEIWFNPQNSDVLVEWTSGNQIRFNLLRDIQGIRSVKAIQKNNKVLFGYYELIVQNNPLYIPFLLEENPLNKRFFQSIKDNYTIAQKSSLFPMI</sequence>
<proteinExistence type="predicted"/>
<feature type="transmembrane region" description="Helical" evidence="1">
    <location>
        <begin position="56"/>
        <end position="73"/>
    </location>
</feature>
<comment type="caution">
    <text evidence="3">The sequence shown here is derived from an EMBL/GenBank/DDBJ whole genome shotgun (WGS) entry which is preliminary data.</text>
</comment>
<feature type="transmembrane region" description="Helical" evidence="1">
    <location>
        <begin position="6"/>
        <end position="23"/>
    </location>
</feature>
<dbReference type="Proteomes" id="UP001363035">
    <property type="component" value="Unassembled WGS sequence"/>
</dbReference>
<keyword evidence="1" id="KW-0812">Transmembrane</keyword>
<evidence type="ECO:0000313" key="3">
    <source>
        <dbReference type="EMBL" id="MEI5985627.1"/>
    </source>
</evidence>
<accession>A0ABU8I7D1</accession>